<name>A0A5R8NZQ9_9NOCA</name>
<dbReference type="Proteomes" id="UP000306378">
    <property type="component" value="Unassembled WGS sequence"/>
</dbReference>
<organism evidence="1 2">
    <name type="scientific">Nocardia cyriacigeorgica</name>
    <dbReference type="NCBI Taxonomy" id="135487"/>
    <lineage>
        <taxon>Bacteria</taxon>
        <taxon>Bacillati</taxon>
        <taxon>Actinomycetota</taxon>
        <taxon>Actinomycetes</taxon>
        <taxon>Mycobacteriales</taxon>
        <taxon>Nocardiaceae</taxon>
        <taxon>Nocardia</taxon>
    </lineage>
</organism>
<proteinExistence type="predicted"/>
<accession>A0A5R8NZQ9</accession>
<reference evidence="1 2" key="1">
    <citation type="submission" date="2019-05" db="EMBL/GenBank/DDBJ databases">
        <title>Genomes sequences of two Nocardia cyriacigeorgica environmental isolates, type strains Nocardia asteroides ATCC 19247 and Nocardia cyriacigeorgica DSM 44484.</title>
        <authorList>
            <person name="Vautrin F."/>
            <person name="Bergeron E."/>
            <person name="Dubost A."/>
            <person name="Abrouk D."/>
            <person name="Rodriguez Nava V."/>
            <person name="Pujic P."/>
        </authorList>
    </citation>
    <scope>NUCLEOTIDE SEQUENCE [LARGE SCALE GENOMIC DNA]</scope>
    <source>
        <strain evidence="1 2">EML 446</strain>
    </source>
</reference>
<dbReference type="AlphaFoldDB" id="A0A5R8NZQ9"/>
<gene>
    <name evidence="1" type="ORF">FEK34_00810</name>
</gene>
<evidence type="ECO:0000313" key="1">
    <source>
        <dbReference type="EMBL" id="TLF82323.1"/>
    </source>
</evidence>
<protein>
    <submittedName>
        <fullName evidence="1">Uncharacterized protein</fullName>
    </submittedName>
</protein>
<dbReference type="RefSeq" id="WP_138445959.1">
    <property type="nucleotide sequence ID" value="NZ_VBUT01000001.1"/>
</dbReference>
<dbReference type="EMBL" id="VBUT01000001">
    <property type="protein sequence ID" value="TLF82323.1"/>
    <property type="molecule type" value="Genomic_DNA"/>
</dbReference>
<comment type="caution">
    <text evidence="1">The sequence shown here is derived from an EMBL/GenBank/DDBJ whole genome shotgun (WGS) entry which is preliminary data.</text>
</comment>
<evidence type="ECO:0000313" key="2">
    <source>
        <dbReference type="Proteomes" id="UP000306378"/>
    </source>
</evidence>
<sequence>MVVVPCTGTQTYVTDKRDIEPTARRLLAQMTGFAPEQIHLDLTAGRVVDKPEELAAQSCSDARAFSPAEYAAWLARNAH</sequence>